<feature type="region of interest" description="Disordered" evidence="6">
    <location>
        <begin position="1435"/>
        <end position="1466"/>
    </location>
</feature>
<dbReference type="PROSITE" id="PS50847">
    <property type="entry name" value="GRAM_POS_ANCHORING"/>
    <property type="match status" value="1"/>
</dbReference>
<evidence type="ECO:0000256" key="7">
    <source>
        <dbReference type="SAM" id="Phobius"/>
    </source>
</evidence>
<feature type="compositionally biased region" description="Polar residues" evidence="6">
    <location>
        <begin position="200"/>
        <end position="209"/>
    </location>
</feature>
<feature type="compositionally biased region" description="Basic and acidic residues" evidence="6">
    <location>
        <begin position="629"/>
        <end position="645"/>
    </location>
</feature>
<feature type="compositionally biased region" description="Low complexity" evidence="6">
    <location>
        <begin position="188"/>
        <end position="199"/>
    </location>
</feature>
<feature type="compositionally biased region" description="Polar residues" evidence="6">
    <location>
        <begin position="118"/>
        <end position="137"/>
    </location>
</feature>
<keyword evidence="7" id="KW-1133">Transmembrane helix</keyword>
<dbReference type="InterPro" id="IPR009459">
    <property type="entry name" value="MucBP_dom"/>
</dbReference>
<reference evidence="9 10" key="1">
    <citation type="submission" date="2016-03" db="EMBL/GenBank/DDBJ databases">
        <title>Pediococcus and Lactobacillus from brewery environment - whole genome sequencing and assembly.</title>
        <authorList>
            <person name="Behr J."/>
            <person name="Geissler A.J."/>
            <person name="Vogel R.F."/>
        </authorList>
    </citation>
    <scope>NUCLEOTIDE SEQUENCE [LARGE SCALE GENOMIC DNA]</scope>
    <source>
        <strain evidence="9 10">TMW 1.481</strain>
    </source>
</reference>
<feature type="compositionally biased region" description="Low complexity" evidence="6">
    <location>
        <begin position="105"/>
        <end position="117"/>
    </location>
</feature>
<keyword evidence="5" id="KW-0572">Peptidoglycan-anchor</keyword>
<feature type="compositionally biased region" description="Basic and acidic residues" evidence="6">
    <location>
        <begin position="139"/>
        <end position="159"/>
    </location>
</feature>
<feature type="compositionally biased region" description="Basic and acidic residues" evidence="6">
    <location>
        <begin position="1616"/>
        <end position="1634"/>
    </location>
</feature>
<feature type="compositionally biased region" description="Polar residues" evidence="6">
    <location>
        <begin position="286"/>
        <end position="295"/>
    </location>
</feature>
<gene>
    <name evidence="9" type="ORF">AYR59_01820</name>
</gene>
<feature type="transmembrane region" description="Helical" evidence="7">
    <location>
        <begin position="1716"/>
        <end position="1734"/>
    </location>
</feature>
<dbReference type="InterPro" id="IPR041558">
    <property type="entry name" value="MucBP_2"/>
</dbReference>
<feature type="region of interest" description="Disordered" evidence="6">
    <location>
        <begin position="629"/>
        <end position="695"/>
    </location>
</feature>
<keyword evidence="7" id="KW-0472">Membrane</keyword>
<feature type="compositionally biased region" description="Polar residues" evidence="6">
    <location>
        <begin position="75"/>
        <end position="101"/>
    </location>
</feature>
<dbReference type="Pfam" id="PF19258">
    <property type="entry name" value="KxYKxGKxW_sig"/>
    <property type="match status" value="1"/>
</dbReference>
<dbReference type="Pfam" id="PF06458">
    <property type="entry name" value="MucBP"/>
    <property type="match status" value="1"/>
</dbReference>
<dbReference type="Pfam" id="PF17966">
    <property type="entry name" value="Muc_B2"/>
    <property type="match status" value="4"/>
</dbReference>
<dbReference type="Pfam" id="PF17965">
    <property type="entry name" value="MucBP_2"/>
    <property type="match status" value="4"/>
</dbReference>
<sequence length="1744" mass="188073">MFNSENKTHYKMYKAGKRWLFGAITVTTFTAGIVGGTLLSNGKSVHADTAISTTQSQNTTSTTSDSATDKAQDSNVQANETKTAPVISPSSEDTKAATSNKNDQKAATTQADATQDQSKSAVSTPEQNNDTNNNQAKVSADDSSKSTDQNKTDDAKQQEDTTSATPKDDDSKAVEADSSKQNTETKTADQNQAANTDQAKSTSNQSQADDSPVDQNKAVDAKAATDQNSDDKNTDQNKSDNADQQNQVVEPDKTADADVNSNNQTQNAADNQVAPENDAQKAAEDANQSQTQAAETNLAVDATDPLKVTFTDPDYASAGVPWTDPDAQHYTFGYYDVNRGNGEQSKVKSIIVSTDRNGDGIVYYYELDANNNVLDTIVLNNPGSSYDSKNITNLVYSKWDKENVGFYFPDDVENDSKTGNPDGYYFYKGWTYDSPEKNFDTKFGQTSTFVPEKVMQKITWINKNTNEVMAEHSYEGMAGQHYDVTGMPPEIPTTYYISTKPANASGTVSNFGVPGTKWTKHYKQSYSMTYTETDDHGGMDVQLFDANGQPVKSATWDPTANNGKGGLVAYNGPTTIHIDANYQFDPTTSQYTWVITNGPGFGNYTLGSIYVPQSRNIVFEVAPLGKLVPVDKDGNPIDSGSHDEPYQIDPNDPTKAQQPTIPDIPGYVPIDPNNPSKVLTPGDPSPVTVDDPGKDTTIPYVIDKQTATITYVDQDGNKVLHTDDLDGKIGEHKDYSTKDELATLEKDGYSLVSSDVPNNGITLDYNSGKPLTYTVVVKRVSEPVSEKGTGSLTIHYQYADGQPVLKDANGNTVTDVTKQITFHRDGTKNDETGETTWGDWIPDDGQDINVSSNSPVVTGYYADQKTASGHVIEGSNQTKLVIYNKLGNLIPEVPGGTPVPYPNDPDDPTKAGEPITPDYPGYTPLDPNGNPIKPGTPYPINPNDPGKDTPVPYVANAEQAHVNYVDQDNNDSVIKSDTLDGKFGTKSDYSTKDEIAALEAQGYELVTDGYPGDYTFTTDDPTFTVVLKHKHKTVNPDDPGKPGQPVDPNNPDGPKYPDGTGEQDLVKNITRTIHYQYADGTEASKDVTEQVKYTREITFDEVTGKIIETGKWTSTNPNYAAVDSPAIAGFTPDQAVVGQAATTADDSDSNVTVTYHANAEQAHVNYVDQDNNDSIIKSDTLDGKFGTKSDYSTKDEIAALEARGYELVTDGYPGDYTFTTDDPTFTVVLKHKHKTVNPDDPGKPGQPVDPNNPDGPKYPDGTGEQDLVKNITRTIHYQYADGTEASKDVTEQVKYTREITFDEVTGKIIETGKWTSTDSNYAAVDSPAIAGFTPDQAVVGQAATTADDSDSNVTVTYHANAEQAHVNYVDQDNNDSVIKSDTLDGKFGTKSDYSTKDEIAALEAQGYELVTDGYPGDYTFTTDDPTFTVVLKHKTSSVTPDNPGTPGQPVDPDNPTGPKYPDGTGEKDLVKDITRTIHYKDYQGNTVAKDVVESTKFGRDATFDEVTGKIISYGNWTPVNDTFSAVNSPVINGYYTDTPKVGAETVNADASNSEVTVLYHALGHLVPDVPGSTPIIYPNNPDNPSEAGNPLIPDIPGYTPVDKNGNKLTPGTPYPIDHDHLGEDTPIHYVKNEEPATPVTPSTPETPAQPAEQPSAPVAPVQPETPEEPAAPAPEAPKAEAPQAPAQAETPAPAAKTAEEPKKAALPQTGQDATGSLMSIIGAILLSILGFFGLDGFRKKKEDK</sequence>
<protein>
    <recommendedName>
        <fullName evidence="8">Gram-positive cocci surface proteins LPxTG domain-containing protein</fullName>
    </recommendedName>
</protein>
<feature type="compositionally biased region" description="Low complexity" evidence="6">
    <location>
        <begin position="50"/>
        <end position="66"/>
    </location>
</feature>
<evidence type="ECO:0000313" key="9">
    <source>
        <dbReference type="EMBL" id="ANZ58866.1"/>
    </source>
</evidence>
<keyword evidence="3" id="KW-0732">Signal</keyword>
<feature type="region of interest" description="Disordered" evidence="6">
    <location>
        <begin position="50"/>
        <end position="300"/>
    </location>
</feature>
<name>A0AB33BKG9_9LACO</name>
<feature type="region of interest" description="Disordered" evidence="6">
    <location>
        <begin position="825"/>
        <end position="848"/>
    </location>
</feature>
<dbReference type="InterPro" id="IPR022263">
    <property type="entry name" value="KxYKxGKxW"/>
</dbReference>
<keyword evidence="1" id="KW-0134">Cell wall</keyword>
<dbReference type="GeneID" id="61249620"/>
<dbReference type="InterPro" id="IPR051144">
    <property type="entry name" value="Formin_homology_domain"/>
</dbReference>
<evidence type="ECO:0000313" key="10">
    <source>
        <dbReference type="Proteomes" id="UP000093346"/>
    </source>
</evidence>
<dbReference type="Pfam" id="PF00746">
    <property type="entry name" value="Gram_pos_anchor"/>
    <property type="match status" value="1"/>
</dbReference>
<dbReference type="InterPro" id="IPR041495">
    <property type="entry name" value="Mub_B2"/>
</dbReference>
<keyword evidence="2" id="KW-0964">Secreted</keyword>
<dbReference type="KEGG" id="lle:AYR59_01820"/>
<evidence type="ECO:0000256" key="3">
    <source>
        <dbReference type="ARBA" id="ARBA00022729"/>
    </source>
</evidence>
<evidence type="ECO:0000256" key="5">
    <source>
        <dbReference type="ARBA" id="ARBA00023088"/>
    </source>
</evidence>
<dbReference type="NCBIfam" id="TIGR01167">
    <property type="entry name" value="LPXTG_anchor"/>
    <property type="match status" value="1"/>
</dbReference>
<feature type="region of interest" description="Disordered" evidence="6">
    <location>
        <begin position="1576"/>
        <end position="1711"/>
    </location>
</feature>
<feature type="compositionally biased region" description="Basic and acidic residues" evidence="6">
    <location>
        <begin position="229"/>
        <end position="241"/>
    </location>
</feature>
<evidence type="ECO:0000256" key="4">
    <source>
        <dbReference type="ARBA" id="ARBA00022737"/>
    </source>
</evidence>
<dbReference type="EMBL" id="CP014907">
    <property type="protein sequence ID" value="ANZ58866.1"/>
    <property type="molecule type" value="Genomic_DNA"/>
</dbReference>
<feature type="region of interest" description="Disordered" evidence="6">
    <location>
        <begin position="1032"/>
        <end position="1063"/>
    </location>
</feature>
<feature type="compositionally biased region" description="Low complexity" evidence="6">
    <location>
        <begin position="1679"/>
        <end position="1696"/>
    </location>
</feature>
<accession>A0AB33BKG9</accession>
<keyword evidence="7" id="KW-0812">Transmembrane</keyword>
<evidence type="ECO:0000256" key="1">
    <source>
        <dbReference type="ARBA" id="ARBA00022512"/>
    </source>
</evidence>
<evidence type="ECO:0000259" key="8">
    <source>
        <dbReference type="PROSITE" id="PS50847"/>
    </source>
</evidence>
<proteinExistence type="predicted"/>
<feature type="region of interest" description="Disordered" evidence="6">
    <location>
        <begin position="1234"/>
        <end position="1264"/>
    </location>
</feature>
<dbReference type="RefSeq" id="WP_065866139.1">
    <property type="nucleotide sequence ID" value="NZ_CP014872.1"/>
</dbReference>
<dbReference type="PANTHER" id="PTHR45733">
    <property type="entry name" value="FORMIN-J"/>
    <property type="match status" value="1"/>
</dbReference>
<evidence type="ECO:0000256" key="6">
    <source>
        <dbReference type="SAM" id="MobiDB-lite"/>
    </source>
</evidence>
<feature type="domain" description="Gram-positive cocci surface proteins LPxTG" evidence="8">
    <location>
        <begin position="1706"/>
        <end position="1744"/>
    </location>
</feature>
<dbReference type="Proteomes" id="UP000093346">
    <property type="component" value="Chromosome"/>
</dbReference>
<organism evidence="9 10">
    <name type="scientific">Fructilactobacillus lindneri</name>
    <dbReference type="NCBI Taxonomy" id="53444"/>
    <lineage>
        <taxon>Bacteria</taxon>
        <taxon>Bacillati</taxon>
        <taxon>Bacillota</taxon>
        <taxon>Bacilli</taxon>
        <taxon>Lactobacillales</taxon>
        <taxon>Lactobacillaceae</taxon>
        <taxon>Fructilactobacillus</taxon>
    </lineage>
</organism>
<evidence type="ECO:0000256" key="2">
    <source>
        <dbReference type="ARBA" id="ARBA00022525"/>
    </source>
</evidence>
<dbReference type="Gene3D" id="3.10.20.470">
    <property type="match status" value="4"/>
</dbReference>
<feature type="compositionally biased region" description="Polar residues" evidence="6">
    <location>
        <begin position="259"/>
        <end position="270"/>
    </location>
</feature>
<dbReference type="Gene3D" id="2.60.40.4300">
    <property type="match status" value="4"/>
</dbReference>
<dbReference type="InterPro" id="IPR019931">
    <property type="entry name" value="LPXTG_anchor"/>
</dbReference>
<feature type="compositionally biased region" description="Low complexity" evidence="6">
    <location>
        <begin position="1656"/>
        <end position="1668"/>
    </location>
</feature>
<dbReference type="NCBIfam" id="TIGR03715">
    <property type="entry name" value="KxYKxGKxW"/>
    <property type="match status" value="1"/>
</dbReference>
<feature type="transmembrane region" description="Helical" evidence="7">
    <location>
        <begin position="20"/>
        <end position="39"/>
    </location>
</feature>
<feature type="region of interest" description="Disordered" evidence="6">
    <location>
        <begin position="894"/>
        <end position="913"/>
    </location>
</feature>
<feature type="compositionally biased region" description="Basic and acidic residues" evidence="6">
    <location>
        <begin position="166"/>
        <end position="178"/>
    </location>
</feature>
<keyword evidence="4" id="KW-0677">Repeat</keyword>